<feature type="chain" id="PRO_5037714921" description="Lipoprotein" evidence="2">
    <location>
        <begin position="23"/>
        <end position="77"/>
    </location>
</feature>
<comment type="caution">
    <text evidence="3">The sequence shown here is derived from an EMBL/GenBank/DDBJ whole genome shotgun (WGS) entry which is preliminary data.</text>
</comment>
<evidence type="ECO:0008006" key="5">
    <source>
        <dbReference type="Google" id="ProtNLM"/>
    </source>
</evidence>
<dbReference type="EMBL" id="JACYFG010000035">
    <property type="protein sequence ID" value="MBD5780279.1"/>
    <property type="molecule type" value="Genomic_DNA"/>
</dbReference>
<proteinExistence type="predicted"/>
<feature type="region of interest" description="Disordered" evidence="1">
    <location>
        <begin position="56"/>
        <end position="77"/>
    </location>
</feature>
<feature type="compositionally biased region" description="Low complexity" evidence="1">
    <location>
        <begin position="61"/>
        <end position="77"/>
    </location>
</feature>
<name>A0A927F8H8_9BACT</name>
<organism evidence="3 4">
    <name type="scientific">Pelagicoccus enzymogenes</name>
    <dbReference type="NCBI Taxonomy" id="2773457"/>
    <lineage>
        <taxon>Bacteria</taxon>
        <taxon>Pseudomonadati</taxon>
        <taxon>Verrucomicrobiota</taxon>
        <taxon>Opitutia</taxon>
        <taxon>Puniceicoccales</taxon>
        <taxon>Pelagicoccaceae</taxon>
        <taxon>Pelagicoccus</taxon>
    </lineage>
</organism>
<reference evidence="3" key="1">
    <citation type="submission" date="2020-09" db="EMBL/GenBank/DDBJ databases">
        <title>Pelagicoccus enzymogenes sp. nov. with an EPS production, isolated from marine sediment.</title>
        <authorList>
            <person name="Feng X."/>
        </authorList>
    </citation>
    <scope>NUCLEOTIDE SEQUENCE</scope>
    <source>
        <strain evidence="3">NFK12</strain>
    </source>
</reference>
<keyword evidence="4" id="KW-1185">Reference proteome</keyword>
<dbReference type="PROSITE" id="PS51257">
    <property type="entry name" value="PROKAR_LIPOPROTEIN"/>
    <property type="match status" value="1"/>
</dbReference>
<gene>
    <name evidence="3" type="ORF">IEN85_12320</name>
</gene>
<dbReference type="AlphaFoldDB" id="A0A927F8H8"/>
<dbReference type="RefSeq" id="WP_191617388.1">
    <property type="nucleotide sequence ID" value="NZ_JACYFG010000035.1"/>
</dbReference>
<evidence type="ECO:0000256" key="2">
    <source>
        <dbReference type="SAM" id="SignalP"/>
    </source>
</evidence>
<dbReference type="Proteomes" id="UP000622317">
    <property type="component" value="Unassembled WGS sequence"/>
</dbReference>
<feature type="signal peptide" evidence="2">
    <location>
        <begin position="1"/>
        <end position="22"/>
    </location>
</feature>
<sequence>MRNPLLPPLLALLALSAGLLVAGCQTVPAYQQQHLSKPGMTFSDSLVEDSQTKLTAQIEPGSQTSGGAQASGCSACR</sequence>
<accession>A0A927F8H8</accession>
<evidence type="ECO:0000256" key="1">
    <source>
        <dbReference type="SAM" id="MobiDB-lite"/>
    </source>
</evidence>
<evidence type="ECO:0000313" key="4">
    <source>
        <dbReference type="Proteomes" id="UP000622317"/>
    </source>
</evidence>
<keyword evidence="2" id="KW-0732">Signal</keyword>
<evidence type="ECO:0000313" key="3">
    <source>
        <dbReference type="EMBL" id="MBD5780279.1"/>
    </source>
</evidence>
<protein>
    <recommendedName>
        <fullName evidence="5">Lipoprotein</fullName>
    </recommendedName>
</protein>